<dbReference type="GO" id="GO:0050660">
    <property type="term" value="F:flavin adenine dinucleotide binding"/>
    <property type="evidence" value="ECO:0007669"/>
    <property type="project" value="TreeGrafter"/>
</dbReference>
<gene>
    <name evidence="9" type="ORF">FXN63_09875</name>
</gene>
<dbReference type="PANTHER" id="PTHR43014:SF4">
    <property type="entry name" value="PYRIDINE NUCLEOTIDE-DISULFIDE OXIDOREDUCTASE RCLA-RELATED"/>
    <property type="match status" value="1"/>
</dbReference>
<evidence type="ECO:0000256" key="3">
    <source>
        <dbReference type="ARBA" id="ARBA00022827"/>
    </source>
</evidence>
<name>A0A5C0AUK7_9BURK</name>
<reference evidence="9 10" key="1">
    <citation type="submission" date="2019-08" db="EMBL/GenBank/DDBJ databases">
        <title>Amphibian skin-associated Pigmentiphaga: genome sequence and occurrence across geography and hosts.</title>
        <authorList>
            <person name="Bletz M.C."/>
            <person name="Bunk B."/>
            <person name="Sproeer C."/>
            <person name="Biwer P."/>
            <person name="Reiter S."/>
            <person name="Rabemananjara F.C.E."/>
            <person name="Schulz S."/>
            <person name="Overmann J."/>
            <person name="Vences M."/>
        </authorList>
    </citation>
    <scope>NUCLEOTIDE SEQUENCE [LARGE SCALE GENOMIC DNA]</scope>
    <source>
        <strain evidence="9 10">Mada1488</strain>
    </source>
</reference>
<evidence type="ECO:0000256" key="1">
    <source>
        <dbReference type="ARBA" id="ARBA00007532"/>
    </source>
</evidence>
<proteinExistence type="inferred from homology"/>
<dbReference type="SUPFAM" id="SSF51905">
    <property type="entry name" value="FAD/NAD(P)-binding domain"/>
    <property type="match status" value="1"/>
</dbReference>
<dbReference type="PRINTS" id="PR00368">
    <property type="entry name" value="FADPNR"/>
</dbReference>
<comment type="similarity">
    <text evidence="1">Belongs to the class-I pyridine nucleotide-disulfide oxidoreductase family.</text>
</comment>
<dbReference type="InterPro" id="IPR023753">
    <property type="entry name" value="FAD/NAD-binding_dom"/>
</dbReference>
<feature type="disulfide bond" description="Redox-active" evidence="6">
    <location>
        <begin position="43"/>
        <end position="48"/>
    </location>
</feature>
<dbReference type="EC" id="1.8.1.4" evidence="9"/>
<feature type="binding site" evidence="5">
    <location>
        <position position="310"/>
    </location>
    <ligand>
        <name>FAD</name>
        <dbReference type="ChEBI" id="CHEBI:57692"/>
    </ligand>
</feature>
<dbReference type="SUPFAM" id="SSF55424">
    <property type="entry name" value="FAD/NAD-linked reductases, dimerisation (C-terminal) domain"/>
    <property type="match status" value="1"/>
</dbReference>
<keyword evidence="5" id="KW-0547">Nucleotide-binding</keyword>
<evidence type="ECO:0000259" key="7">
    <source>
        <dbReference type="Pfam" id="PF02852"/>
    </source>
</evidence>
<dbReference type="NCBIfam" id="NF004939">
    <property type="entry name" value="PRK06292.1-1"/>
    <property type="match status" value="1"/>
</dbReference>
<feature type="domain" description="FAD/NAD(P)-binding" evidence="8">
    <location>
        <begin position="7"/>
        <end position="325"/>
    </location>
</feature>
<accession>A0A5C0AUK7</accession>
<feature type="binding site" evidence="5">
    <location>
        <begin position="178"/>
        <end position="185"/>
    </location>
    <ligand>
        <name>NAD(+)</name>
        <dbReference type="ChEBI" id="CHEBI:57540"/>
    </ligand>
</feature>
<dbReference type="RefSeq" id="WP_148814492.1">
    <property type="nucleotide sequence ID" value="NZ_CP043046.1"/>
</dbReference>
<evidence type="ECO:0000259" key="8">
    <source>
        <dbReference type="Pfam" id="PF07992"/>
    </source>
</evidence>
<keyword evidence="9" id="KW-0560">Oxidoreductase</keyword>
<dbReference type="PRINTS" id="PR00411">
    <property type="entry name" value="PNDRDTASEI"/>
</dbReference>
<evidence type="ECO:0000256" key="4">
    <source>
        <dbReference type="PIRSR" id="PIRSR000350-2"/>
    </source>
</evidence>
<dbReference type="KEGG" id="pacr:FXN63_09875"/>
<dbReference type="AlphaFoldDB" id="A0A5C0AUK7"/>
<dbReference type="EMBL" id="CP043046">
    <property type="protein sequence ID" value="QEI06109.1"/>
    <property type="molecule type" value="Genomic_DNA"/>
</dbReference>
<dbReference type="Pfam" id="PF02852">
    <property type="entry name" value="Pyr_redox_dim"/>
    <property type="match status" value="1"/>
</dbReference>
<keyword evidence="2" id="KW-0285">Flavoprotein</keyword>
<dbReference type="Gene3D" id="3.50.50.60">
    <property type="entry name" value="FAD/NAD(P)-binding domain"/>
    <property type="match status" value="2"/>
</dbReference>
<feature type="binding site" evidence="5">
    <location>
        <position position="268"/>
    </location>
    <ligand>
        <name>NAD(+)</name>
        <dbReference type="ChEBI" id="CHEBI:57540"/>
    </ligand>
</feature>
<dbReference type="PANTHER" id="PTHR43014">
    <property type="entry name" value="MERCURIC REDUCTASE"/>
    <property type="match status" value="1"/>
</dbReference>
<evidence type="ECO:0000313" key="10">
    <source>
        <dbReference type="Proteomes" id="UP000325161"/>
    </source>
</evidence>
<keyword evidence="5" id="KW-0520">NAD</keyword>
<organism evidence="9 10">
    <name type="scientific">Pigmentiphaga aceris</name>
    <dbReference type="NCBI Taxonomy" id="1940612"/>
    <lineage>
        <taxon>Bacteria</taxon>
        <taxon>Pseudomonadati</taxon>
        <taxon>Pseudomonadota</taxon>
        <taxon>Betaproteobacteria</taxon>
        <taxon>Burkholderiales</taxon>
        <taxon>Alcaligenaceae</taxon>
        <taxon>Pigmentiphaga</taxon>
    </lineage>
</organism>
<evidence type="ECO:0000256" key="2">
    <source>
        <dbReference type="ARBA" id="ARBA00022630"/>
    </source>
</evidence>
<dbReference type="InterPro" id="IPR001100">
    <property type="entry name" value="Pyr_nuc-diS_OxRdtase"/>
</dbReference>
<evidence type="ECO:0000256" key="6">
    <source>
        <dbReference type="PIRSR" id="PIRSR000350-4"/>
    </source>
</evidence>
<dbReference type="OrthoDB" id="178496at2"/>
<feature type="domain" description="Pyridine nucleotide-disulphide oxidoreductase dimerisation" evidence="7">
    <location>
        <begin position="348"/>
        <end position="452"/>
    </location>
</feature>
<dbReference type="InterPro" id="IPR004099">
    <property type="entry name" value="Pyr_nucl-diS_OxRdtase_dimer"/>
</dbReference>
<comment type="cofactor">
    <cofactor evidence="5">
        <name>FAD</name>
        <dbReference type="ChEBI" id="CHEBI:57692"/>
    </cofactor>
    <text evidence="5">Binds 1 FAD per subunit.</text>
</comment>
<keyword evidence="10" id="KW-1185">Reference proteome</keyword>
<dbReference type="GO" id="GO:0003955">
    <property type="term" value="F:NAD(P)H dehydrogenase (quinone) activity"/>
    <property type="evidence" value="ECO:0007669"/>
    <property type="project" value="TreeGrafter"/>
</dbReference>
<dbReference type="Proteomes" id="UP000325161">
    <property type="component" value="Chromosome"/>
</dbReference>
<evidence type="ECO:0000256" key="5">
    <source>
        <dbReference type="PIRSR" id="PIRSR000350-3"/>
    </source>
</evidence>
<keyword evidence="3 5" id="KW-0274">FAD</keyword>
<dbReference type="PIRSF" id="PIRSF000350">
    <property type="entry name" value="Mercury_reductase_MerA"/>
    <property type="match status" value="1"/>
</dbReference>
<protein>
    <submittedName>
        <fullName evidence="9">Dihydrolipoyl dehydrogenase</fullName>
        <ecNumber evidence="9">1.8.1.4</ecNumber>
    </submittedName>
</protein>
<feature type="active site" description="Proton acceptor" evidence="4">
    <location>
        <position position="442"/>
    </location>
</feature>
<dbReference type="Pfam" id="PF07992">
    <property type="entry name" value="Pyr_redox_2"/>
    <property type="match status" value="1"/>
</dbReference>
<sequence length="462" mass="49619">MKKLSVDVAIIGAGTAGLAAYRAATKTGRHAVLIEGGTYGTTCVKVGCMPSKLLIVAANAAHEARRAKDFGVQVGEVHVDAAAVFARVRQERDHFESFVLKEVHEIPAENRLRGHARFLSNTVLQVGDDTEVQARSVVIATGARPLIPDVFKPLGDRLQTSDDIFEWSGLPKRVAVFGPGPIGLELGQALHRLGVSIHLFGEKPSISLLQDPAIQKYAAQALAEEFPLSLGVEVVNAQRQDDGIEITWKDSAGKTSTEHFDIALVATGRVPNVDQLGLEHTQVPVDKHGTPIVDPDTLQAGTTPIFVAGDANDMLPLLHVAHEHGLTAGTNAGNFPTLQAAQHVTPLSIVFCEPQLIQAGKPYSDLEADTFVTGRVSFETQGRSRIMLKNRGLLHVYIARKDGKLLGAEGMGPDAEHLAHLLAWAIQQGQTVADLLAMPFYHPTIEEALRTALRDAASKLSK</sequence>
<dbReference type="Gene3D" id="3.30.390.30">
    <property type="match status" value="1"/>
</dbReference>
<evidence type="ECO:0000313" key="9">
    <source>
        <dbReference type="EMBL" id="QEI06109.1"/>
    </source>
</evidence>
<dbReference type="InterPro" id="IPR016156">
    <property type="entry name" value="FAD/NAD-linked_Rdtase_dimer_sf"/>
</dbReference>
<dbReference type="InterPro" id="IPR036188">
    <property type="entry name" value="FAD/NAD-bd_sf"/>
</dbReference>
<dbReference type="GO" id="GO:0004148">
    <property type="term" value="F:dihydrolipoyl dehydrogenase (NADH) activity"/>
    <property type="evidence" value="ECO:0007669"/>
    <property type="project" value="UniProtKB-EC"/>
</dbReference>
<feature type="binding site" evidence="5">
    <location>
        <position position="52"/>
    </location>
    <ligand>
        <name>FAD</name>
        <dbReference type="ChEBI" id="CHEBI:57692"/>
    </ligand>
</feature>